<feature type="transmembrane region" description="Helical" evidence="1">
    <location>
        <begin position="597"/>
        <end position="618"/>
    </location>
</feature>
<feature type="transmembrane region" description="Helical" evidence="1">
    <location>
        <begin position="244"/>
        <end position="271"/>
    </location>
</feature>
<feature type="transmembrane region" description="Helical" evidence="1">
    <location>
        <begin position="551"/>
        <end position="577"/>
    </location>
</feature>
<protein>
    <recommendedName>
        <fullName evidence="4">Bacteriocin-associated integral membrane protein</fullName>
    </recommendedName>
</protein>
<evidence type="ECO:0000313" key="2">
    <source>
        <dbReference type="EMBL" id="KRM38050.1"/>
    </source>
</evidence>
<dbReference type="eggNOG" id="COG4652">
    <property type="taxonomic scope" value="Bacteria"/>
</dbReference>
<sequence>MYRVCKSVLFIIISGICLISILSVFKEYDQESIPNANTEITITTDSPNQSKKQVFSKLQQAATHGNYQLTLVKVRRINNKISKAVYNFNSKLSNSLSIFRDEYVQTLKYKTLQLQDLRGTYYTTASSTQLTKLKLILDKAKVNYSVAKISKLTILENSEIIEEYLPIILSMLSIVFIIMVIEKVSHFKNYAVLKLNGWSFRQIIFKDLKQSFVSFSISCVSLFIICICYALIKVNPINILEVIIYSWGLIVLIGLILGLLDLISYPVLVLINIPTAIKGQTYTKEIITVGYILKIILIALVAINIFAFQKKVTDYIQDQKIMKMWIDHHSGYVVQYSAIDDNIPSEEKKVEQLTKHLLNKSEGVIISSNNQQYNPKPRDISPTNGNVMIVNRNYLKYNRLKTVTGNIIEPDLNPNVISILIPNNRIDQKGAFKKQLASFVVFQHSLMSRKNHVKTPKFNFITYKDNQKIFNYTIGSEIKDSISMNPIIVVDNKFLSPNFYFAAVSRGMIQFSNLYELERNISELKLTSYIYGITDAKTRLSNFNIKLSRQLMTMILTILLSISQLIFIIFFISLAFLQNQRQRMAINKIFGESNKYIILKLLLFNVLIDLIVVLVLALTQMNDLMLCVYMIPYLIVESIVIMLLTHYAQKDLLVTLNHGN</sequence>
<dbReference type="PATRIC" id="fig|1423754.3.peg.1486"/>
<reference evidence="2 3" key="1">
    <citation type="journal article" date="2015" name="Genome Announc.">
        <title>Expanding the biotechnology potential of lactobacilli through comparative genomics of 213 strains and associated genera.</title>
        <authorList>
            <person name="Sun Z."/>
            <person name="Harris H.M."/>
            <person name="McCann A."/>
            <person name="Guo C."/>
            <person name="Argimon S."/>
            <person name="Zhang W."/>
            <person name="Yang X."/>
            <person name="Jeffery I.B."/>
            <person name="Cooney J.C."/>
            <person name="Kagawa T.F."/>
            <person name="Liu W."/>
            <person name="Song Y."/>
            <person name="Salvetti E."/>
            <person name="Wrobel A."/>
            <person name="Rasinkangas P."/>
            <person name="Parkhill J."/>
            <person name="Rea M.C."/>
            <person name="O'Sullivan O."/>
            <person name="Ritari J."/>
            <person name="Douillard F.P."/>
            <person name="Paul Ross R."/>
            <person name="Yang R."/>
            <person name="Briner A.E."/>
            <person name="Felis G.E."/>
            <person name="de Vos W.M."/>
            <person name="Barrangou R."/>
            <person name="Klaenhammer T.R."/>
            <person name="Caufield P.W."/>
            <person name="Cui Y."/>
            <person name="Zhang H."/>
            <person name="O'Toole P.W."/>
        </authorList>
    </citation>
    <scope>NUCLEOTIDE SEQUENCE [LARGE SCALE GENOMIC DNA]</scope>
    <source>
        <strain evidence="2 3">DSM 5661</strain>
    </source>
</reference>
<evidence type="ECO:0008006" key="4">
    <source>
        <dbReference type="Google" id="ProtNLM"/>
    </source>
</evidence>
<dbReference type="SUPFAM" id="SSF81665">
    <property type="entry name" value="Calcium ATPase, transmembrane domain M"/>
    <property type="match status" value="1"/>
</dbReference>
<dbReference type="OrthoDB" id="2276742at2"/>
<keyword evidence="1" id="KW-0812">Transmembrane</keyword>
<dbReference type="STRING" id="1423754.FC39_GL001443"/>
<dbReference type="EMBL" id="AZGI01000054">
    <property type="protein sequence ID" value="KRM38050.1"/>
    <property type="molecule type" value="Genomic_DNA"/>
</dbReference>
<gene>
    <name evidence="2" type="ORF">FC39_GL001443</name>
</gene>
<dbReference type="RefSeq" id="WP_025080499.1">
    <property type="nucleotide sequence ID" value="NZ_AZGI01000054.1"/>
</dbReference>
<dbReference type="AlphaFoldDB" id="A0A0R1Y6M8"/>
<evidence type="ECO:0000313" key="3">
    <source>
        <dbReference type="Proteomes" id="UP000051223"/>
    </source>
</evidence>
<dbReference type="InterPro" id="IPR023298">
    <property type="entry name" value="ATPase_P-typ_TM_dom_sf"/>
</dbReference>
<keyword evidence="1" id="KW-0472">Membrane</keyword>
<feature type="transmembrane region" description="Helical" evidence="1">
    <location>
        <begin position="7"/>
        <end position="25"/>
    </location>
</feature>
<dbReference type="Proteomes" id="UP000051223">
    <property type="component" value="Unassembled WGS sequence"/>
</dbReference>
<keyword evidence="3" id="KW-1185">Reference proteome</keyword>
<organism evidence="2 3">
    <name type="scientific">Lactobacillus hamsteri DSM 5661 = JCM 6256</name>
    <dbReference type="NCBI Taxonomy" id="1423754"/>
    <lineage>
        <taxon>Bacteria</taxon>
        <taxon>Bacillati</taxon>
        <taxon>Bacillota</taxon>
        <taxon>Bacilli</taxon>
        <taxon>Lactobacillales</taxon>
        <taxon>Lactobacillaceae</taxon>
        <taxon>Lactobacillus</taxon>
    </lineage>
</organism>
<name>A0A0R1Y6M8_9LACO</name>
<feature type="transmembrane region" description="Helical" evidence="1">
    <location>
        <begin position="164"/>
        <end position="181"/>
    </location>
</feature>
<feature type="transmembrane region" description="Helical" evidence="1">
    <location>
        <begin position="211"/>
        <end position="232"/>
    </location>
</feature>
<feature type="transmembrane region" description="Helical" evidence="1">
    <location>
        <begin position="291"/>
        <end position="308"/>
    </location>
</feature>
<comment type="caution">
    <text evidence="2">The sequence shown here is derived from an EMBL/GenBank/DDBJ whole genome shotgun (WGS) entry which is preliminary data.</text>
</comment>
<keyword evidence="1" id="KW-1133">Transmembrane helix</keyword>
<proteinExistence type="predicted"/>
<feature type="transmembrane region" description="Helical" evidence="1">
    <location>
        <begin position="630"/>
        <end position="648"/>
    </location>
</feature>
<accession>A0A0R1Y6M8</accession>
<evidence type="ECO:0000256" key="1">
    <source>
        <dbReference type="SAM" id="Phobius"/>
    </source>
</evidence>